<dbReference type="Proteomes" id="UP000218615">
    <property type="component" value="Unassembled WGS sequence"/>
</dbReference>
<feature type="coiled-coil region" evidence="1">
    <location>
        <begin position="81"/>
        <end position="108"/>
    </location>
</feature>
<name>A0A284VK77_9EURY</name>
<evidence type="ECO:0000256" key="1">
    <source>
        <dbReference type="SAM" id="Coils"/>
    </source>
</evidence>
<reference evidence="3" key="1">
    <citation type="submission" date="2017-06" db="EMBL/GenBank/DDBJ databases">
        <authorList>
            <person name="Cremers G."/>
        </authorList>
    </citation>
    <scope>NUCLEOTIDE SEQUENCE [LARGE SCALE GENOMIC DNA]</scope>
</reference>
<evidence type="ECO:0000313" key="3">
    <source>
        <dbReference type="Proteomes" id="UP000218615"/>
    </source>
</evidence>
<dbReference type="AlphaFoldDB" id="A0A284VK77"/>
<gene>
    <name evidence="2" type="ORF">MNV_1230038</name>
</gene>
<evidence type="ECO:0000313" key="2">
    <source>
        <dbReference type="EMBL" id="SNQ59597.1"/>
    </source>
</evidence>
<accession>A0A284VK77</accession>
<keyword evidence="3" id="KW-1185">Reference proteome</keyword>
<proteinExistence type="predicted"/>
<protein>
    <submittedName>
        <fullName evidence="2">Uncharacterized protein</fullName>
    </submittedName>
</protein>
<keyword evidence="1" id="KW-0175">Coiled coil</keyword>
<dbReference type="EMBL" id="FZMP01000028">
    <property type="protein sequence ID" value="SNQ59597.1"/>
    <property type="molecule type" value="Genomic_DNA"/>
</dbReference>
<sequence length="224" mass="25778">MVMSKQSLKLTQNTDNDAFINDLNLFLQTDSKLLKTFFTSLKLEPSKEINDELENLSKLIPYDLNSLKRIVNVGNFIFTKLEERKVSLDEIKSDFEKLELKKENFEKIKSLYEDFGKNYAINRLKYDTIQSSLYAVSPKLNKILHELNVRVIKSNDEKNPVIISQIPVASIELRANVVSADIFDVLYSAKTLRFTATIEDLEKTIDDLNKIKLKLASLSIQPKI</sequence>
<organism evidence="2 3">
    <name type="scientific">Candidatus Methanoperedens nitratireducens</name>
    <dbReference type="NCBI Taxonomy" id="1392998"/>
    <lineage>
        <taxon>Archaea</taxon>
        <taxon>Methanobacteriati</taxon>
        <taxon>Methanobacteriota</taxon>
        <taxon>Stenosarchaea group</taxon>
        <taxon>Methanomicrobia</taxon>
        <taxon>Methanosarcinales</taxon>
        <taxon>ANME-2 cluster</taxon>
        <taxon>Candidatus Methanoperedentaceae</taxon>
        <taxon>Candidatus Methanoperedens</taxon>
    </lineage>
</organism>